<dbReference type="EMBL" id="QFWT01000013">
    <property type="protein sequence ID" value="PWI31968.1"/>
    <property type="molecule type" value="Genomic_DNA"/>
</dbReference>
<accession>A0A2U3B590</accession>
<dbReference type="GO" id="GO:0009435">
    <property type="term" value="P:NAD+ biosynthetic process"/>
    <property type="evidence" value="ECO:0007669"/>
    <property type="project" value="UniProtKB-UniRule"/>
</dbReference>
<dbReference type="Pfam" id="PF02540">
    <property type="entry name" value="NAD_synthase"/>
    <property type="match status" value="1"/>
</dbReference>
<keyword evidence="5 7" id="KW-0067">ATP-binding</keyword>
<dbReference type="CDD" id="cd00553">
    <property type="entry name" value="NAD_synthase"/>
    <property type="match status" value="1"/>
</dbReference>
<feature type="active site" description="Nucleophile; for glutaminase activity" evidence="7">
    <location>
        <position position="168"/>
    </location>
</feature>
<dbReference type="UniPathway" id="UPA00253">
    <property type="reaction ID" value="UER00334"/>
</dbReference>
<dbReference type="Gene3D" id="3.60.110.10">
    <property type="entry name" value="Carbon-nitrogen hydrolase"/>
    <property type="match status" value="1"/>
</dbReference>
<proteinExistence type="inferred from homology"/>
<comment type="similarity">
    <text evidence="9">Belongs to the NAD synthetase family.</text>
</comment>
<dbReference type="InterPro" id="IPR036526">
    <property type="entry name" value="C-N_Hydrolase_sf"/>
</dbReference>
<feature type="binding site" evidence="7">
    <location>
        <position position="522"/>
    </location>
    <ligand>
        <name>deamido-NAD(+)</name>
        <dbReference type="ChEBI" id="CHEBI:58437"/>
        <note>ligand shared between two neighboring subunits</note>
    </ligand>
</feature>
<feature type="binding site" evidence="7">
    <location>
        <position position="517"/>
    </location>
    <ligand>
        <name>ATP</name>
        <dbReference type="ChEBI" id="CHEBI:30616"/>
    </ligand>
</feature>
<dbReference type="Proteomes" id="UP000245362">
    <property type="component" value="Unassembled WGS sequence"/>
</dbReference>
<evidence type="ECO:0000256" key="1">
    <source>
        <dbReference type="ARBA" id="ARBA00005188"/>
    </source>
</evidence>
<protein>
    <recommendedName>
        <fullName evidence="7 8">Glutamine-dependent NAD(+) synthetase</fullName>
        <ecNumber evidence="7 8">6.3.5.1</ecNumber>
    </recommendedName>
    <alternativeName>
        <fullName evidence="7 8">NAD(+) synthase [glutamine-hydrolyzing]</fullName>
    </alternativeName>
</protein>
<dbReference type="InterPro" id="IPR003010">
    <property type="entry name" value="C-N_Hydrolase"/>
</dbReference>
<dbReference type="OrthoDB" id="9760188at2"/>
<gene>
    <name evidence="7 11" type="primary">nadE</name>
    <name evidence="11" type="ORF">DI392_18255</name>
</gene>
<evidence type="ECO:0000256" key="7">
    <source>
        <dbReference type="HAMAP-Rule" id="MF_02090"/>
    </source>
</evidence>
<feature type="active site" description="Proton acceptor; for glutaminase activity" evidence="7">
    <location>
        <position position="44"/>
    </location>
</feature>
<dbReference type="InterPro" id="IPR014729">
    <property type="entry name" value="Rossmann-like_a/b/a_fold"/>
</dbReference>
<keyword evidence="3 7" id="KW-0436">Ligase</keyword>
<dbReference type="PANTHER" id="PTHR23090">
    <property type="entry name" value="NH 3 /GLUTAMINE-DEPENDENT NAD + SYNTHETASE"/>
    <property type="match status" value="1"/>
</dbReference>
<dbReference type="Pfam" id="PF00795">
    <property type="entry name" value="CN_hydrolase"/>
    <property type="match status" value="1"/>
</dbReference>
<sequence>MKTMKVSAASLNQTAGEFESNINNIIDAAVAAKDCGASFLLTPELSLTGYGLEDNFSYMSIIDTALSKLFKLATDLPPGIAVSVGLPYLYSGKLFNGVAILLNGKVCGVTFKKNLASNGVHYEQRWFTPWNQTDVFKHTFSVNGEEVTIPVGTPVFDIDGFLLGIEVCEDSWVAKRIASHYFDLGVDIIANPSASHFAISKFNIRQQLVKESSRTYGVNYLFANLNGVDSGRAVYDGGCLIANSGQILNQGPRFHHTPCEVITSVIRNNSSRVTKAISSQRYSEVQHNLDNYIIRLDTKNPTPLFTPDSLSFLSDLTATHTEASTVAAWETSPYLEHEEAVRAISLGLRDWSKKTNTNGYTLSLSGGADSGLVATLVAMAVKFELHEFKTKGLSLKESYFFRFADDDIQDDIDTIDIEQVEKSVMSNFLQTAYQPSANSGKVTFTAATKLAEYIGSTHYNFPITDVVEQYEKVLSEETGITFTWEDHDIFRQNIQARTRSPMIWGATNLKNSLLLTTSNLSEASLGYATQDGDTSGVLAPISGVTKSRILKILSWMEKYGIDLTYVENNNFARLEALSYINNQKPTAELRPEEQQDEDDLMPYALLDRILMLQLQNNLTPLEIFETIIIEDTEYEAEFVARCIVKYFTMFVRNQWKRDRQAPSFHIEINSLDPKADRRMPLLGNPYQEEIAYLKELFD</sequence>
<dbReference type="HAMAP" id="MF_02090">
    <property type="entry name" value="NadE_glutamine_dep"/>
    <property type="match status" value="1"/>
</dbReference>
<evidence type="ECO:0000256" key="8">
    <source>
        <dbReference type="PIRNR" id="PIRNR006630"/>
    </source>
</evidence>
<comment type="pathway">
    <text evidence="1 7 8">Cofactor biosynthesis; NAD(+) biosynthesis; NAD(+) from deamido-NAD(+) (L-Gln route): step 1/1.</text>
</comment>
<feature type="binding site" evidence="7">
    <location>
        <position position="656"/>
    </location>
    <ligand>
        <name>deamido-NAD(+)</name>
        <dbReference type="ChEBI" id="CHEBI:58437"/>
        <note>ligand shared between two neighboring subunits</note>
    </ligand>
</feature>
<reference evidence="11 12" key="1">
    <citation type="submission" date="2018-05" db="EMBL/GenBank/DDBJ databases">
        <title>Vibrio limimaris sp. nov., isolated from marine sediment.</title>
        <authorList>
            <person name="Li C.-M."/>
        </authorList>
    </citation>
    <scope>NUCLEOTIDE SEQUENCE [LARGE SCALE GENOMIC DNA]</scope>
    <source>
        <strain evidence="11 12">E4404</strain>
    </source>
</reference>
<comment type="caution">
    <text evidence="11">The sequence shown here is derived from an EMBL/GenBank/DDBJ whole genome shotgun (WGS) entry which is preliminary data.</text>
</comment>
<dbReference type="GO" id="GO:0008795">
    <property type="term" value="F:NAD+ synthase activity"/>
    <property type="evidence" value="ECO:0007669"/>
    <property type="project" value="UniProtKB-UniRule"/>
</dbReference>
<dbReference type="GO" id="GO:0005524">
    <property type="term" value="F:ATP binding"/>
    <property type="evidence" value="ECO:0007669"/>
    <property type="project" value="UniProtKB-UniRule"/>
</dbReference>
<evidence type="ECO:0000256" key="5">
    <source>
        <dbReference type="ARBA" id="ARBA00022840"/>
    </source>
</evidence>
<evidence type="ECO:0000256" key="2">
    <source>
        <dbReference type="ARBA" id="ARBA00007145"/>
    </source>
</evidence>
<dbReference type="GO" id="GO:0003952">
    <property type="term" value="F:NAD+ synthase (glutamine-hydrolyzing) activity"/>
    <property type="evidence" value="ECO:0007669"/>
    <property type="project" value="UniProtKB-UniRule"/>
</dbReference>
<dbReference type="GO" id="GO:0005737">
    <property type="term" value="C:cytoplasm"/>
    <property type="evidence" value="ECO:0007669"/>
    <property type="project" value="InterPro"/>
</dbReference>
<dbReference type="AlphaFoldDB" id="A0A2U3B590"/>
<evidence type="ECO:0000259" key="10">
    <source>
        <dbReference type="PROSITE" id="PS50263"/>
    </source>
</evidence>
<evidence type="ECO:0000256" key="9">
    <source>
        <dbReference type="RuleBase" id="RU003811"/>
    </source>
</evidence>
<dbReference type="InterPro" id="IPR014445">
    <property type="entry name" value="Gln-dep_NAD_synthase"/>
</dbReference>
<evidence type="ECO:0000256" key="6">
    <source>
        <dbReference type="ARBA" id="ARBA00023027"/>
    </source>
</evidence>
<comment type="caution">
    <text evidence="7">Lacks conserved residue(s) required for the propagation of feature annotation.</text>
</comment>
<keyword evidence="12" id="KW-1185">Reference proteome</keyword>
<evidence type="ECO:0000313" key="12">
    <source>
        <dbReference type="Proteomes" id="UP000245362"/>
    </source>
</evidence>
<feature type="binding site" evidence="7">
    <location>
        <position position="493"/>
    </location>
    <ligand>
        <name>deamido-NAD(+)</name>
        <dbReference type="ChEBI" id="CHEBI:58437"/>
        <note>ligand shared between two neighboring subunits</note>
    </ligand>
</feature>
<dbReference type="PROSITE" id="PS50263">
    <property type="entry name" value="CN_HYDROLASE"/>
    <property type="match status" value="1"/>
</dbReference>
<dbReference type="RefSeq" id="WP_109321127.1">
    <property type="nucleotide sequence ID" value="NZ_QFWT01000013.1"/>
</dbReference>
<evidence type="ECO:0000256" key="3">
    <source>
        <dbReference type="ARBA" id="ARBA00022598"/>
    </source>
</evidence>
<dbReference type="NCBIfam" id="TIGR00552">
    <property type="entry name" value="nadE"/>
    <property type="match status" value="1"/>
</dbReference>
<keyword evidence="6 7" id="KW-0520">NAD</keyword>
<dbReference type="InterPro" id="IPR022310">
    <property type="entry name" value="NAD/GMP_synthase"/>
</dbReference>
<dbReference type="SUPFAM" id="SSF56317">
    <property type="entry name" value="Carbon-nitrogen hydrolase"/>
    <property type="match status" value="1"/>
</dbReference>
<evidence type="ECO:0000313" key="11">
    <source>
        <dbReference type="EMBL" id="PWI31968.1"/>
    </source>
</evidence>
<dbReference type="InterPro" id="IPR003694">
    <property type="entry name" value="NAD_synthase"/>
</dbReference>
<dbReference type="PIRSF" id="PIRSF006630">
    <property type="entry name" value="NADS_GAT"/>
    <property type="match status" value="1"/>
</dbReference>
<comment type="similarity">
    <text evidence="2 7 8">In the C-terminal section; belongs to the NAD synthetase family.</text>
</comment>
<dbReference type="SUPFAM" id="SSF52402">
    <property type="entry name" value="Adenine nucleotide alpha hydrolases-like"/>
    <property type="match status" value="1"/>
</dbReference>
<feature type="domain" description="CN hydrolase" evidence="10">
    <location>
        <begin position="4"/>
        <end position="268"/>
    </location>
</feature>
<organism evidence="11 12">
    <name type="scientific">Vibrio albus</name>
    <dbReference type="NCBI Taxonomy" id="2200953"/>
    <lineage>
        <taxon>Bacteria</taxon>
        <taxon>Pseudomonadati</taxon>
        <taxon>Pseudomonadota</taxon>
        <taxon>Gammaproteobacteria</taxon>
        <taxon>Vibrionales</taxon>
        <taxon>Vibrionaceae</taxon>
        <taxon>Vibrio</taxon>
    </lineage>
</organism>
<evidence type="ECO:0000256" key="4">
    <source>
        <dbReference type="ARBA" id="ARBA00022741"/>
    </source>
</evidence>
<dbReference type="PANTHER" id="PTHR23090:SF9">
    <property type="entry name" value="GLUTAMINE-DEPENDENT NAD(+) SYNTHETASE"/>
    <property type="match status" value="1"/>
</dbReference>
<feature type="binding site" evidence="7">
    <location>
        <position position="195"/>
    </location>
    <ligand>
        <name>L-glutamine</name>
        <dbReference type="ChEBI" id="CHEBI:58359"/>
    </ligand>
</feature>
<dbReference type="EC" id="6.3.5.1" evidence="7 8"/>
<feature type="binding site" evidence="7">
    <location>
        <position position="201"/>
    </location>
    <ligand>
        <name>L-glutamine</name>
        <dbReference type="ChEBI" id="CHEBI:58359"/>
    </ligand>
</feature>
<dbReference type="CDD" id="cd07570">
    <property type="entry name" value="GAT_Gln-NAD-synth"/>
    <property type="match status" value="1"/>
</dbReference>
<keyword evidence="4 7" id="KW-0547">Nucleotide-binding</keyword>
<comment type="catalytic activity">
    <reaction evidence="7 8">
        <text>deamido-NAD(+) + L-glutamine + ATP + H2O = L-glutamate + AMP + diphosphate + NAD(+) + H(+)</text>
        <dbReference type="Rhea" id="RHEA:24384"/>
        <dbReference type="ChEBI" id="CHEBI:15377"/>
        <dbReference type="ChEBI" id="CHEBI:15378"/>
        <dbReference type="ChEBI" id="CHEBI:29985"/>
        <dbReference type="ChEBI" id="CHEBI:30616"/>
        <dbReference type="ChEBI" id="CHEBI:33019"/>
        <dbReference type="ChEBI" id="CHEBI:57540"/>
        <dbReference type="ChEBI" id="CHEBI:58359"/>
        <dbReference type="ChEBI" id="CHEBI:58437"/>
        <dbReference type="ChEBI" id="CHEBI:456215"/>
        <dbReference type="EC" id="6.3.5.1"/>
    </reaction>
</comment>
<dbReference type="Gene3D" id="3.40.50.620">
    <property type="entry name" value="HUPs"/>
    <property type="match status" value="1"/>
</dbReference>
<comment type="function">
    <text evidence="7">Catalyzes the ATP-dependent amidation of deamido-NAD to form NAD. Uses L-glutamine as a nitrogen source.</text>
</comment>
<dbReference type="GO" id="GO:0004359">
    <property type="term" value="F:glutaminase activity"/>
    <property type="evidence" value="ECO:0007669"/>
    <property type="project" value="InterPro"/>
</dbReference>
<feature type="active site" description="For glutaminase activity" evidence="7">
    <location>
        <position position="112"/>
    </location>
</feature>
<name>A0A2U3B590_9VIBR</name>